<protein>
    <submittedName>
        <fullName evidence="5">LuxR family maltose regulon positive regulatory protein</fullName>
    </submittedName>
</protein>
<reference evidence="5 6" key="1">
    <citation type="submission" date="2019-02" db="EMBL/GenBank/DDBJ databases">
        <title>Genomic Encyclopedia of Type Strains, Phase IV (KMG-IV): sequencing the most valuable type-strain genomes for metagenomic binning, comparative biology and taxonomic classification.</title>
        <authorList>
            <person name="Goeker M."/>
        </authorList>
    </citation>
    <scope>NUCLEOTIDE SEQUENCE [LARGE SCALE GENOMIC DNA]</scope>
    <source>
        <strain evidence="5 6">DSM 105135</strain>
    </source>
</reference>
<keyword evidence="3" id="KW-0804">Transcription</keyword>
<dbReference type="InterPro" id="IPR016032">
    <property type="entry name" value="Sig_transdc_resp-reg_C-effctor"/>
</dbReference>
<organism evidence="5 6">
    <name type="scientific">Fluviicoccus keumensis</name>
    <dbReference type="NCBI Taxonomy" id="1435465"/>
    <lineage>
        <taxon>Bacteria</taxon>
        <taxon>Pseudomonadati</taxon>
        <taxon>Pseudomonadota</taxon>
        <taxon>Gammaproteobacteria</taxon>
        <taxon>Moraxellales</taxon>
        <taxon>Moraxellaceae</taxon>
        <taxon>Fluviicoccus</taxon>
    </lineage>
</organism>
<dbReference type="InterPro" id="IPR000792">
    <property type="entry name" value="Tscrpt_reg_LuxR_C"/>
</dbReference>
<evidence type="ECO:0000259" key="4">
    <source>
        <dbReference type="PROSITE" id="PS50043"/>
    </source>
</evidence>
<dbReference type="InterPro" id="IPR036388">
    <property type="entry name" value="WH-like_DNA-bd_sf"/>
</dbReference>
<dbReference type="Proteomes" id="UP000292423">
    <property type="component" value="Unassembled WGS sequence"/>
</dbReference>
<sequence>MNARTGGPTARLPRPDLLDLLGRSRDFALTLLLAPAGSGKSTLLGQWAQLEPRQQARLSLNRRDSDPLHFLQRLNDCLRQVLPDFVPLSCNALSAGLDQADLLAASLVDSLAACPDDLYLLIDDFHYASAPLVQAIFARLLEDLPEHVHLVLSSRNHPGFSLSRLKLEDRLLVLDGHDLRLPVEQLPALCETLQVPPLNEAETGELMRITEGWLAGIRLALMARSRTGRFMPEEFHGGQPELVDYFANVVLAELPPEEREFLLATAIFERFDPALCATLPGLSDTGARLEGLLQKGLFLQPIEEHPGWFRYHPLLQHVLQARLRQETPDRLAELHLAAARHFAGLGDEESALFHARRAGRPDAYPDYLRRACEHWLRQGKLISILKYLEDQDPALVRRDPGLFLPQLAALIFSRRFEQARLCLDEIRHCRDCGDCPQQIPDTLNYMARMLTLFQNDDELWHDDQAFRTEALPFHDLRDSAVALAARHHMLNGHCEDAIRLAGQARLLLSQIGHDYLGSFADVIQILAERELGHILAARQMTQDFWDRYSNRARTPTWVNAGACMVVSLYEQNRVTEARELGEALIQHVDSACATEIVFHVYVTLARLQYIAGHHSRSAQLLLQLRRILRHGRYRRLLNQLLAEELAQALRSGQPNAIKGIAAEYDLPAAVTQGLWAQPRQDYREDWVYGGIAAALYLRSRKQYDRALEVLQALDATLTRTEMKTRRVVVDANRIVILHLRGQSDAAMQGVVELFARVGLQCAIRTVFDEAPGFGELLRQAHDQGLIRLPDIYLQLYANVLYPPVTAAPVATHTPEALTAKELEVLELVRQGLANKEISRELNISLSTTKWHLKNIFAKLQVGNRTSAMAAVSRAESGHRL</sequence>
<evidence type="ECO:0000256" key="1">
    <source>
        <dbReference type="ARBA" id="ARBA00023015"/>
    </source>
</evidence>
<dbReference type="CDD" id="cd06170">
    <property type="entry name" value="LuxR_C_like"/>
    <property type="match status" value="1"/>
</dbReference>
<keyword evidence="2" id="KW-0238">DNA-binding</keyword>
<dbReference type="SMART" id="SM00421">
    <property type="entry name" value="HTH_LUXR"/>
    <property type="match status" value="1"/>
</dbReference>
<dbReference type="GO" id="GO:0006355">
    <property type="term" value="P:regulation of DNA-templated transcription"/>
    <property type="evidence" value="ECO:0007669"/>
    <property type="project" value="InterPro"/>
</dbReference>
<dbReference type="SUPFAM" id="SSF46894">
    <property type="entry name" value="C-terminal effector domain of the bipartite response regulators"/>
    <property type="match status" value="1"/>
</dbReference>
<accession>A0A4Q7YLW9</accession>
<evidence type="ECO:0000256" key="2">
    <source>
        <dbReference type="ARBA" id="ARBA00023125"/>
    </source>
</evidence>
<dbReference type="InterPro" id="IPR059106">
    <property type="entry name" value="WHD_MalT"/>
</dbReference>
<feature type="domain" description="HTH luxR-type" evidence="4">
    <location>
        <begin position="810"/>
        <end position="875"/>
    </location>
</feature>
<dbReference type="EMBL" id="SHKX01000013">
    <property type="protein sequence ID" value="RZU38330.1"/>
    <property type="molecule type" value="Genomic_DNA"/>
</dbReference>
<comment type="caution">
    <text evidence="5">The sequence shown here is derived from an EMBL/GenBank/DDBJ whole genome shotgun (WGS) entry which is preliminary data.</text>
</comment>
<dbReference type="InterPro" id="IPR027417">
    <property type="entry name" value="P-loop_NTPase"/>
</dbReference>
<name>A0A4Q7YLW9_9GAMM</name>
<dbReference type="PRINTS" id="PR00038">
    <property type="entry name" value="HTHLUXR"/>
</dbReference>
<evidence type="ECO:0000313" key="5">
    <source>
        <dbReference type="EMBL" id="RZU38330.1"/>
    </source>
</evidence>
<dbReference type="Pfam" id="PF25873">
    <property type="entry name" value="WHD_MalT"/>
    <property type="match status" value="1"/>
</dbReference>
<dbReference type="AlphaFoldDB" id="A0A4Q7YLW9"/>
<keyword evidence="1" id="KW-0805">Transcription regulation</keyword>
<evidence type="ECO:0000256" key="3">
    <source>
        <dbReference type="ARBA" id="ARBA00023163"/>
    </source>
</evidence>
<keyword evidence="6" id="KW-1185">Reference proteome</keyword>
<dbReference type="GO" id="GO:0003677">
    <property type="term" value="F:DNA binding"/>
    <property type="evidence" value="ECO:0007669"/>
    <property type="project" value="UniProtKB-KW"/>
</dbReference>
<gene>
    <name evidence="5" type="ORF">EV700_2260</name>
</gene>
<evidence type="ECO:0000313" key="6">
    <source>
        <dbReference type="Proteomes" id="UP000292423"/>
    </source>
</evidence>
<dbReference type="PANTHER" id="PTHR44688:SF16">
    <property type="entry name" value="DNA-BINDING TRANSCRIPTIONAL ACTIVATOR DEVR_DOSR"/>
    <property type="match status" value="1"/>
</dbReference>
<dbReference type="PANTHER" id="PTHR44688">
    <property type="entry name" value="DNA-BINDING TRANSCRIPTIONAL ACTIVATOR DEVR_DOSR"/>
    <property type="match status" value="1"/>
</dbReference>
<proteinExistence type="predicted"/>
<dbReference type="SUPFAM" id="SSF52540">
    <property type="entry name" value="P-loop containing nucleoside triphosphate hydrolases"/>
    <property type="match status" value="1"/>
</dbReference>
<dbReference type="PROSITE" id="PS50043">
    <property type="entry name" value="HTH_LUXR_2"/>
    <property type="match status" value="1"/>
</dbReference>
<dbReference type="Gene3D" id="1.10.10.10">
    <property type="entry name" value="Winged helix-like DNA-binding domain superfamily/Winged helix DNA-binding domain"/>
    <property type="match status" value="1"/>
</dbReference>
<dbReference type="Pfam" id="PF00196">
    <property type="entry name" value="GerE"/>
    <property type="match status" value="1"/>
</dbReference>